<evidence type="ECO:0000256" key="6">
    <source>
        <dbReference type="SAM" id="Phobius"/>
    </source>
</evidence>
<proteinExistence type="predicted"/>
<accession>A0A366I375</accession>
<dbReference type="GO" id="GO:0005886">
    <property type="term" value="C:plasma membrane"/>
    <property type="evidence" value="ECO:0007669"/>
    <property type="project" value="UniProtKB-SubCell"/>
</dbReference>
<feature type="transmembrane region" description="Helical" evidence="6">
    <location>
        <begin position="40"/>
        <end position="67"/>
    </location>
</feature>
<evidence type="ECO:0000259" key="7">
    <source>
        <dbReference type="PROSITE" id="PS50850"/>
    </source>
</evidence>
<dbReference type="EMBL" id="QNRX01000013">
    <property type="protein sequence ID" value="RBP61854.1"/>
    <property type="molecule type" value="Genomic_DNA"/>
</dbReference>
<dbReference type="SUPFAM" id="SSF103473">
    <property type="entry name" value="MFS general substrate transporter"/>
    <property type="match status" value="1"/>
</dbReference>
<keyword evidence="4 6" id="KW-1133">Transmembrane helix</keyword>
<feature type="domain" description="Major facilitator superfamily (MFS) profile" evidence="7">
    <location>
        <begin position="235"/>
        <end position="457"/>
    </location>
</feature>
<evidence type="ECO:0000313" key="9">
    <source>
        <dbReference type="Proteomes" id="UP000253490"/>
    </source>
</evidence>
<comment type="caution">
    <text evidence="8">The sequence shown here is derived from an EMBL/GenBank/DDBJ whole genome shotgun (WGS) entry which is preliminary data.</text>
</comment>
<dbReference type="Proteomes" id="UP000253490">
    <property type="component" value="Unassembled WGS sequence"/>
</dbReference>
<dbReference type="OrthoDB" id="9764596at2"/>
<feature type="transmembrane region" description="Helical" evidence="6">
    <location>
        <begin position="108"/>
        <end position="133"/>
    </location>
</feature>
<keyword evidence="5 6" id="KW-0472">Membrane</keyword>
<dbReference type="RefSeq" id="WP_113921128.1">
    <property type="nucleotide sequence ID" value="NZ_QNRX01000013.1"/>
</dbReference>
<evidence type="ECO:0000256" key="3">
    <source>
        <dbReference type="ARBA" id="ARBA00022692"/>
    </source>
</evidence>
<feature type="transmembrane region" description="Helical" evidence="6">
    <location>
        <begin position="300"/>
        <end position="319"/>
    </location>
</feature>
<dbReference type="Gene3D" id="1.20.1250.20">
    <property type="entry name" value="MFS general substrate transporter like domains"/>
    <property type="match status" value="1"/>
</dbReference>
<evidence type="ECO:0000256" key="2">
    <source>
        <dbReference type="ARBA" id="ARBA00022448"/>
    </source>
</evidence>
<dbReference type="GO" id="GO:0008643">
    <property type="term" value="P:carbohydrate transport"/>
    <property type="evidence" value="ECO:0007669"/>
    <property type="project" value="InterPro"/>
</dbReference>
<feature type="transmembrane region" description="Helical" evidence="6">
    <location>
        <begin position="406"/>
        <end position="424"/>
    </location>
</feature>
<evidence type="ECO:0000256" key="5">
    <source>
        <dbReference type="ARBA" id="ARBA00023136"/>
    </source>
</evidence>
<dbReference type="PROSITE" id="PS50850">
    <property type="entry name" value="MFS"/>
    <property type="match status" value="1"/>
</dbReference>
<dbReference type="GO" id="GO:0015293">
    <property type="term" value="F:symporter activity"/>
    <property type="evidence" value="ECO:0007669"/>
    <property type="project" value="InterPro"/>
</dbReference>
<gene>
    <name evidence="8" type="ORF">DES36_11372</name>
</gene>
<dbReference type="InterPro" id="IPR036259">
    <property type="entry name" value="MFS_trans_sf"/>
</dbReference>
<dbReference type="InterPro" id="IPR020846">
    <property type="entry name" value="MFS_dom"/>
</dbReference>
<reference evidence="8 9" key="1">
    <citation type="submission" date="2018-06" db="EMBL/GenBank/DDBJ databases">
        <title>Genomic Encyclopedia of Type Strains, Phase IV (KMG-IV): sequencing the most valuable type-strain genomes for metagenomic binning, comparative biology and taxonomic classification.</title>
        <authorList>
            <person name="Goeker M."/>
        </authorList>
    </citation>
    <scope>NUCLEOTIDE SEQUENCE [LARGE SCALE GENOMIC DNA]</scope>
    <source>
        <strain evidence="8 9">DSM 22112</strain>
    </source>
</reference>
<feature type="transmembrane region" description="Helical" evidence="6">
    <location>
        <begin position="182"/>
        <end position="201"/>
    </location>
</feature>
<comment type="subcellular location">
    <subcellularLocation>
        <location evidence="1">Cell membrane</location>
        <topology evidence="1">Multi-pass membrane protein</topology>
    </subcellularLocation>
</comment>
<feature type="transmembrane region" description="Helical" evidence="6">
    <location>
        <begin position="371"/>
        <end position="394"/>
    </location>
</feature>
<dbReference type="PANTHER" id="PTHR11328">
    <property type="entry name" value="MAJOR FACILITATOR SUPERFAMILY DOMAIN-CONTAINING PROTEIN"/>
    <property type="match status" value="1"/>
</dbReference>
<evidence type="ECO:0000313" key="8">
    <source>
        <dbReference type="EMBL" id="RBP61854.1"/>
    </source>
</evidence>
<dbReference type="PANTHER" id="PTHR11328:SF24">
    <property type="entry name" value="MAJOR FACILITATOR SUPERFAMILY (MFS) PROFILE DOMAIN-CONTAINING PROTEIN"/>
    <property type="match status" value="1"/>
</dbReference>
<dbReference type="AlphaFoldDB" id="A0A366I375"/>
<sequence length="457" mass="49442">MSNLTKKEINSYAMYTLSSTVGNMLPLSYITIFITENLLISAALMGTTLLIARTLDFMVGVVVGGIVEKAKLPWGKYRSWLVILKYTAFAGCVMQFTDTASLPVAARAVIIVIGYCLLHFSMNFTTTAQYGILASMAKTSMEDRSTLSIRGGQAMAVANILASATALPFINFLTPIVGNSNAYTIVAAIFAAIMFIGATILTKVAAPYDPDQGNVSSGARVTVGDMVRSVLTNNQLLVVMFAHIFFYVGMFTFNGLMAYYFMYVLGNFLLMSVAMTITMIFSLFASIISPKIGVKLGKKNAMVVGLLVYGLGSLVIAFLGHISLVIYIVINCIMTLGMYMYTGFGVNYMLDAGEYGLYKTGKDNRAVAISMFNLQVKVGMTLGGAIVGYGLSIIGYKAGMEATPEFINHFMLLFGGLPAILYFIGSIVMLKGYKITDEDAAWYAAENGKRMAALTEE</sequence>
<dbReference type="Pfam" id="PF13347">
    <property type="entry name" value="MFS_2"/>
    <property type="match status" value="1"/>
</dbReference>
<feature type="transmembrane region" description="Helical" evidence="6">
    <location>
        <begin position="154"/>
        <end position="176"/>
    </location>
</feature>
<feature type="transmembrane region" description="Helical" evidence="6">
    <location>
        <begin position="268"/>
        <end position="288"/>
    </location>
</feature>
<keyword evidence="9" id="KW-1185">Reference proteome</keyword>
<evidence type="ECO:0000256" key="4">
    <source>
        <dbReference type="ARBA" id="ARBA00022989"/>
    </source>
</evidence>
<organism evidence="8 9">
    <name type="scientific">Alkalibaculum bacchi</name>
    <dbReference type="NCBI Taxonomy" id="645887"/>
    <lineage>
        <taxon>Bacteria</taxon>
        <taxon>Bacillati</taxon>
        <taxon>Bacillota</taxon>
        <taxon>Clostridia</taxon>
        <taxon>Eubacteriales</taxon>
        <taxon>Eubacteriaceae</taxon>
        <taxon>Alkalibaculum</taxon>
    </lineage>
</organism>
<feature type="transmembrane region" description="Helical" evidence="6">
    <location>
        <begin position="236"/>
        <end position="262"/>
    </location>
</feature>
<keyword evidence="3 6" id="KW-0812">Transmembrane</keyword>
<name>A0A366I375_9FIRM</name>
<feature type="transmembrane region" description="Helical" evidence="6">
    <location>
        <begin position="79"/>
        <end position="96"/>
    </location>
</feature>
<evidence type="ECO:0000256" key="1">
    <source>
        <dbReference type="ARBA" id="ARBA00004651"/>
    </source>
</evidence>
<feature type="transmembrane region" description="Helical" evidence="6">
    <location>
        <begin position="325"/>
        <end position="350"/>
    </location>
</feature>
<keyword evidence="2" id="KW-0813">Transport</keyword>
<protein>
    <submittedName>
        <fullName evidence="8">GPH family glycoside/pentoside/hexuronide:cation symporter</fullName>
    </submittedName>
</protein>
<feature type="transmembrane region" description="Helical" evidence="6">
    <location>
        <begin position="12"/>
        <end position="34"/>
    </location>
</feature>
<dbReference type="InterPro" id="IPR039672">
    <property type="entry name" value="MFS_2"/>
</dbReference>